<feature type="region of interest" description="Disordered" evidence="1">
    <location>
        <begin position="76"/>
        <end position="145"/>
    </location>
</feature>
<protein>
    <recommendedName>
        <fullName evidence="5">Domain of unknown function DB domain-containing protein</fullName>
    </recommendedName>
</protein>
<dbReference type="PANTHER" id="PTHR38613:SF2">
    <property type="entry name" value="GLYCINE-RICH PROTEIN"/>
    <property type="match status" value="1"/>
</dbReference>
<name>A0A2G5V191_9PELO</name>
<feature type="compositionally biased region" description="Low complexity" evidence="1">
    <location>
        <begin position="135"/>
        <end position="145"/>
    </location>
</feature>
<proteinExistence type="predicted"/>
<comment type="caution">
    <text evidence="3">The sequence shown here is derived from an EMBL/GenBank/DDBJ whole genome shotgun (WGS) entry which is preliminary data.</text>
</comment>
<evidence type="ECO:0000256" key="1">
    <source>
        <dbReference type="SAM" id="MobiDB-lite"/>
    </source>
</evidence>
<feature type="signal peptide" evidence="2">
    <location>
        <begin position="1"/>
        <end position="22"/>
    </location>
</feature>
<dbReference type="EMBL" id="PDUG01000002">
    <property type="protein sequence ID" value="PIC45562.1"/>
    <property type="molecule type" value="Genomic_DNA"/>
</dbReference>
<dbReference type="PANTHER" id="PTHR38613">
    <property type="entry name" value="PROTEIN CBG03211-RELATED"/>
    <property type="match status" value="1"/>
</dbReference>
<dbReference type="Proteomes" id="UP000230233">
    <property type="component" value="Chromosome II"/>
</dbReference>
<sequence>MRSIPHDGKLLCLLALLPILNARPSEHFLSFSKTELCAAEPHLKVCQPNGNNRAQSSKIINGDGLTAERLEQLSKHSNKGSIEEEGNSGRSSGSSDVADPFDEVATRSPPSSRDYDEERYSRRRHRKKHRKSHRGYYGYGSPYTQYYQQRHDPSVYRVYPGLHPKDGKYCSDMKAMFAYTCAPSKPLRIDLVEFCKDYAAFCNVPNFHRLPGPRMGPPLTDKGVGHVDVNGHFGFGVGAVPGLEVGVGWGVDVGPIPGMGESVGVGVGLDLGIMGSKTPEAFRRGQDDPNAKGGGIVGINGGVGVKAPGTGDGVGVGTGLGVGK</sequence>
<organism evidence="3 4">
    <name type="scientific">Caenorhabditis nigoni</name>
    <dbReference type="NCBI Taxonomy" id="1611254"/>
    <lineage>
        <taxon>Eukaryota</taxon>
        <taxon>Metazoa</taxon>
        <taxon>Ecdysozoa</taxon>
        <taxon>Nematoda</taxon>
        <taxon>Chromadorea</taxon>
        <taxon>Rhabditida</taxon>
        <taxon>Rhabditina</taxon>
        <taxon>Rhabditomorpha</taxon>
        <taxon>Rhabditoidea</taxon>
        <taxon>Rhabditidae</taxon>
        <taxon>Peloderinae</taxon>
        <taxon>Caenorhabditis</taxon>
    </lineage>
</organism>
<feature type="compositionally biased region" description="Basic residues" evidence="1">
    <location>
        <begin position="121"/>
        <end position="134"/>
    </location>
</feature>
<dbReference type="OrthoDB" id="5864133at2759"/>
<keyword evidence="4" id="KW-1185">Reference proteome</keyword>
<evidence type="ECO:0000313" key="3">
    <source>
        <dbReference type="EMBL" id="PIC45562.1"/>
    </source>
</evidence>
<gene>
    <name evidence="3" type="primary">Cni-B0457.2</name>
    <name evidence="3" type="synonym">Cnig_chr_II.g5540</name>
    <name evidence="3" type="ORF">B9Z55_005540</name>
</gene>
<feature type="chain" id="PRO_5013915768" description="Domain of unknown function DB domain-containing protein" evidence="2">
    <location>
        <begin position="23"/>
        <end position="324"/>
    </location>
</feature>
<keyword evidence="2" id="KW-0732">Signal</keyword>
<evidence type="ECO:0000313" key="4">
    <source>
        <dbReference type="Proteomes" id="UP000230233"/>
    </source>
</evidence>
<accession>A0A2G5V191</accession>
<reference evidence="4" key="1">
    <citation type="submission" date="2017-10" db="EMBL/GenBank/DDBJ databases">
        <title>Rapid genome shrinkage in a self-fertile nematode reveals novel sperm competition proteins.</title>
        <authorList>
            <person name="Yin D."/>
            <person name="Schwarz E.M."/>
            <person name="Thomas C.G."/>
            <person name="Felde R.L."/>
            <person name="Korf I.F."/>
            <person name="Cutter A.D."/>
            <person name="Schartner C.M."/>
            <person name="Ralston E.J."/>
            <person name="Meyer B.J."/>
            <person name="Haag E.S."/>
        </authorList>
    </citation>
    <scope>NUCLEOTIDE SEQUENCE [LARGE SCALE GENOMIC DNA]</scope>
    <source>
        <strain evidence="4">JU1422</strain>
    </source>
</reference>
<evidence type="ECO:0000256" key="2">
    <source>
        <dbReference type="SAM" id="SignalP"/>
    </source>
</evidence>
<evidence type="ECO:0008006" key="5">
    <source>
        <dbReference type="Google" id="ProtNLM"/>
    </source>
</evidence>
<dbReference type="AlphaFoldDB" id="A0A2G5V191"/>